<dbReference type="InterPro" id="IPR052479">
    <property type="entry name" value="GPI-anchor_Adhesion_Reg"/>
</dbReference>
<evidence type="ECO:0000259" key="4">
    <source>
        <dbReference type="Pfam" id="PF10342"/>
    </source>
</evidence>
<evidence type="ECO:0000256" key="2">
    <source>
        <dbReference type="SAM" id="MobiDB-lite"/>
    </source>
</evidence>
<feature type="signal peptide" evidence="3">
    <location>
        <begin position="1"/>
        <end position="17"/>
    </location>
</feature>
<dbReference type="EMBL" id="JACAZH010000011">
    <property type="protein sequence ID" value="KAF7355491.1"/>
    <property type="molecule type" value="Genomic_DNA"/>
</dbReference>
<organism evidence="5 6">
    <name type="scientific">Mycena sanguinolenta</name>
    <dbReference type="NCBI Taxonomy" id="230812"/>
    <lineage>
        <taxon>Eukaryota</taxon>
        <taxon>Fungi</taxon>
        <taxon>Dikarya</taxon>
        <taxon>Basidiomycota</taxon>
        <taxon>Agaricomycotina</taxon>
        <taxon>Agaricomycetes</taxon>
        <taxon>Agaricomycetidae</taxon>
        <taxon>Agaricales</taxon>
        <taxon>Marasmiineae</taxon>
        <taxon>Mycenaceae</taxon>
        <taxon>Mycena</taxon>
    </lineage>
</organism>
<dbReference type="PANTHER" id="PTHR35185:SF1">
    <property type="entry name" value="UPF0619 GPI-ANCHORED MEMBRANE PROTEIN C1322.10"/>
    <property type="match status" value="1"/>
</dbReference>
<feature type="region of interest" description="Disordered" evidence="2">
    <location>
        <begin position="120"/>
        <end position="167"/>
    </location>
</feature>
<dbReference type="InterPro" id="IPR018466">
    <property type="entry name" value="Kre9/Knh1-like_N"/>
</dbReference>
<comment type="caution">
    <text evidence="5">The sequence shown here is derived from an EMBL/GenBank/DDBJ whole genome shotgun (WGS) entry which is preliminary data.</text>
</comment>
<dbReference type="AlphaFoldDB" id="A0A8H6YBS2"/>
<proteinExistence type="predicted"/>
<feature type="domain" description="Yeast cell wall synthesis Kre9/Knh1-like N-terminal" evidence="4">
    <location>
        <begin position="23"/>
        <end position="116"/>
    </location>
</feature>
<keyword evidence="1 3" id="KW-0732">Signal</keyword>
<reference evidence="5" key="1">
    <citation type="submission" date="2020-05" db="EMBL/GenBank/DDBJ databases">
        <title>Mycena genomes resolve the evolution of fungal bioluminescence.</title>
        <authorList>
            <person name="Tsai I.J."/>
        </authorList>
    </citation>
    <scope>NUCLEOTIDE SEQUENCE</scope>
    <source>
        <strain evidence="5">160909Yilan</strain>
    </source>
</reference>
<dbReference type="Proteomes" id="UP000623467">
    <property type="component" value="Unassembled WGS sequence"/>
</dbReference>
<name>A0A8H6YBS2_9AGAR</name>
<dbReference type="OrthoDB" id="5316007at2759"/>
<feature type="chain" id="PRO_5034980054" description="Yeast cell wall synthesis Kre9/Knh1-like N-terminal domain-containing protein" evidence="3">
    <location>
        <begin position="18"/>
        <end position="191"/>
    </location>
</feature>
<accession>A0A8H6YBS2</accession>
<feature type="compositionally biased region" description="Low complexity" evidence="2">
    <location>
        <begin position="122"/>
        <end position="167"/>
    </location>
</feature>
<keyword evidence="6" id="KW-1185">Reference proteome</keyword>
<protein>
    <recommendedName>
        <fullName evidence="4">Yeast cell wall synthesis Kre9/Knh1-like N-terminal domain-containing protein</fullName>
    </recommendedName>
</protein>
<sequence>MFSPLAFFAAFVASVSAFTILTPNPSKGWTNDGQNTITWSSDASDPANFTILLENLNNTSAQPQQLVALVVTSDGNITVNPPSEGWPAVGGNYIVEFVQSTENLTDQLAKSDAFSIEAPAVSSGSSTQASTATTPATTPATQNTAGTGASSTGSSSPSPSATGSSAALPNMSAHTGLVGGLVLLSALLAQL</sequence>
<evidence type="ECO:0000256" key="1">
    <source>
        <dbReference type="ARBA" id="ARBA00022729"/>
    </source>
</evidence>
<evidence type="ECO:0000313" key="5">
    <source>
        <dbReference type="EMBL" id="KAF7355491.1"/>
    </source>
</evidence>
<evidence type="ECO:0000256" key="3">
    <source>
        <dbReference type="SAM" id="SignalP"/>
    </source>
</evidence>
<evidence type="ECO:0000313" key="6">
    <source>
        <dbReference type="Proteomes" id="UP000623467"/>
    </source>
</evidence>
<gene>
    <name evidence="5" type="ORF">MSAN_01466000</name>
</gene>
<dbReference type="Pfam" id="PF10342">
    <property type="entry name" value="Kre9_KNH"/>
    <property type="match status" value="1"/>
</dbReference>
<dbReference type="PANTHER" id="PTHR35185">
    <property type="entry name" value="SERINE/THREONINE-RICH PROTEIN ADG2-RELATED"/>
    <property type="match status" value="1"/>
</dbReference>